<evidence type="ECO:0000313" key="1">
    <source>
        <dbReference type="EMBL" id="KAK2549688.1"/>
    </source>
</evidence>
<dbReference type="AlphaFoldDB" id="A0AAD9PVJ6"/>
<proteinExistence type="predicted"/>
<gene>
    <name evidence="1" type="ORF">P5673_029813</name>
</gene>
<keyword evidence="2" id="KW-1185">Reference proteome</keyword>
<accession>A0AAD9PVJ6</accession>
<reference evidence="1" key="1">
    <citation type="journal article" date="2023" name="G3 (Bethesda)">
        <title>Whole genome assembly and annotation of the endangered Caribbean coral Acropora cervicornis.</title>
        <authorList>
            <person name="Selwyn J.D."/>
            <person name="Vollmer S.V."/>
        </authorList>
    </citation>
    <scope>NUCLEOTIDE SEQUENCE</scope>
    <source>
        <strain evidence="1">K2</strain>
    </source>
</reference>
<name>A0AAD9PVJ6_ACRCE</name>
<organism evidence="1 2">
    <name type="scientific">Acropora cervicornis</name>
    <name type="common">Staghorn coral</name>
    <dbReference type="NCBI Taxonomy" id="6130"/>
    <lineage>
        <taxon>Eukaryota</taxon>
        <taxon>Metazoa</taxon>
        <taxon>Cnidaria</taxon>
        <taxon>Anthozoa</taxon>
        <taxon>Hexacorallia</taxon>
        <taxon>Scleractinia</taxon>
        <taxon>Astrocoeniina</taxon>
        <taxon>Acroporidae</taxon>
        <taxon>Acropora</taxon>
    </lineage>
</organism>
<dbReference type="EMBL" id="JARQWQ010000122">
    <property type="protein sequence ID" value="KAK2549688.1"/>
    <property type="molecule type" value="Genomic_DNA"/>
</dbReference>
<evidence type="ECO:0000313" key="2">
    <source>
        <dbReference type="Proteomes" id="UP001249851"/>
    </source>
</evidence>
<reference evidence="1" key="2">
    <citation type="journal article" date="2023" name="Science">
        <title>Genomic signatures of disease resistance in endangered staghorn corals.</title>
        <authorList>
            <person name="Vollmer S.V."/>
            <person name="Selwyn J.D."/>
            <person name="Despard B.A."/>
            <person name="Roesel C.L."/>
        </authorList>
    </citation>
    <scope>NUCLEOTIDE SEQUENCE</scope>
    <source>
        <strain evidence="1">K2</strain>
    </source>
</reference>
<dbReference type="Proteomes" id="UP001249851">
    <property type="component" value="Unassembled WGS sequence"/>
</dbReference>
<protein>
    <submittedName>
        <fullName evidence="1">Uncharacterized protein</fullName>
    </submittedName>
</protein>
<comment type="caution">
    <text evidence="1">The sequence shown here is derived from an EMBL/GenBank/DDBJ whole genome shotgun (WGS) entry which is preliminary data.</text>
</comment>
<sequence length="97" mass="11249">MFKYNEIKAMEKLSKSLHDGCKLSAKESYQNLAGGIDNQDILVNNQHQTPCQRHRQRSLNLDEYLEDQGENKTDDEKLWDSNGEWERVFSGSSDVDK</sequence>